<protein>
    <submittedName>
        <fullName evidence="1">Uncharacterized protein</fullName>
    </submittedName>
</protein>
<dbReference type="Proteomes" id="UP001458415">
    <property type="component" value="Unassembled WGS sequence"/>
</dbReference>
<accession>A0ABV1WEG2</accession>
<evidence type="ECO:0000313" key="1">
    <source>
        <dbReference type="EMBL" id="MER6982595.1"/>
    </source>
</evidence>
<organism evidence="1 2">
    <name type="scientific">Streptomyces carpinensis</name>
    <dbReference type="NCBI Taxonomy" id="66369"/>
    <lineage>
        <taxon>Bacteria</taxon>
        <taxon>Bacillati</taxon>
        <taxon>Actinomycetota</taxon>
        <taxon>Actinomycetes</taxon>
        <taxon>Kitasatosporales</taxon>
        <taxon>Streptomycetaceae</taxon>
        <taxon>Streptomyces</taxon>
    </lineage>
</organism>
<dbReference type="EMBL" id="JBEPCU010001085">
    <property type="protein sequence ID" value="MER6982595.1"/>
    <property type="molecule type" value="Genomic_DNA"/>
</dbReference>
<name>A0ABV1WEG2_9ACTN</name>
<keyword evidence="2" id="KW-1185">Reference proteome</keyword>
<comment type="caution">
    <text evidence="1">The sequence shown here is derived from an EMBL/GenBank/DDBJ whole genome shotgun (WGS) entry which is preliminary data.</text>
</comment>
<reference evidence="1 2" key="1">
    <citation type="submission" date="2024-06" db="EMBL/GenBank/DDBJ databases">
        <title>The Natural Products Discovery Center: Release of the First 8490 Sequenced Strains for Exploring Actinobacteria Biosynthetic Diversity.</title>
        <authorList>
            <person name="Kalkreuter E."/>
            <person name="Kautsar S.A."/>
            <person name="Yang D."/>
            <person name="Bader C.D."/>
            <person name="Teijaro C.N."/>
            <person name="Fluegel L."/>
            <person name="Davis C.M."/>
            <person name="Simpson J.R."/>
            <person name="Lauterbach L."/>
            <person name="Steele A.D."/>
            <person name="Gui C."/>
            <person name="Meng S."/>
            <person name="Li G."/>
            <person name="Viehrig K."/>
            <person name="Ye F."/>
            <person name="Su P."/>
            <person name="Kiefer A.F."/>
            <person name="Nichols A."/>
            <person name="Cepeda A.J."/>
            <person name="Yan W."/>
            <person name="Fan B."/>
            <person name="Jiang Y."/>
            <person name="Adhikari A."/>
            <person name="Zheng C.-J."/>
            <person name="Schuster L."/>
            <person name="Cowan T.M."/>
            <person name="Smanski M.J."/>
            <person name="Chevrette M.G."/>
            <person name="De Carvalho L.P.S."/>
            <person name="Shen B."/>
        </authorList>
    </citation>
    <scope>NUCLEOTIDE SEQUENCE [LARGE SCALE GENOMIC DNA]</scope>
    <source>
        <strain evidence="1 2">NPDC000634</strain>
    </source>
</reference>
<dbReference type="RefSeq" id="WP_086722515.1">
    <property type="nucleotide sequence ID" value="NZ_MUBM01000010.1"/>
</dbReference>
<proteinExistence type="predicted"/>
<evidence type="ECO:0000313" key="2">
    <source>
        <dbReference type="Proteomes" id="UP001458415"/>
    </source>
</evidence>
<gene>
    <name evidence="1" type="ORF">ABT317_37950</name>
</gene>
<sequence length="90" mass="10185">MDLEPRPGIAWPSPHLRELKDAVRALLGLDDDTAVMIRQLICGEAGYPPLKTVVEVLPMDGEAYRWTLHRPAEQITENELRAPLLHHRPS</sequence>